<evidence type="ECO:0000256" key="1">
    <source>
        <dbReference type="ARBA" id="ARBA00008315"/>
    </source>
</evidence>
<keyword evidence="4 5" id="KW-0418">Kinase</keyword>
<dbReference type="CDD" id="cd01428">
    <property type="entry name" value="ADK"/>
    <property type="match status" value="1"/>
</dbReference>
<dbReference type="GO" id="GO:0005524">
    <property type="term" value="F:ATP binding"/>
    <property type="evidence" value="ECO:0007669"/>
    <property type="project" value="InterPro"/>
</dbReference>
<dbReference type="PRINTS" id="PR00094">
    <property type="entry name" value="ADENYLTKNASE"/>
</dbReference>
<name>A0A7S0DSK6_9EUKA</name>
<evidence type="ECO:0000313" key="7">
    <source>
        <dbReference type="EMBL" id="CAD8464142.1"/>
    </source>
</evidence>
<keyword evidence="3" id="KW-0547">Nucleotide-binding</keyword>
<comment type="similarity">
    <text evidence="1">Belongs to the CFAP97 family.</text>
</comment>
<evidence type="ECO:0008006" key="8">
    <source>
        <dbReference type="Google" id="ProtNLM"/>
    </source>
</evidence>
<organism evidence="7">
    <name type="scientific">Amorphochlora amoebiformis</name>
    <dbReference type="NCBI Taxonomy" id="1561963"/>
    <lineage>
        <taxon>Eukaryota</taxon>
        <taxon>Sar</taxon>
        <taxon>Rhizaria</taxon>
        <taxon>Cercozoa</taxon>
        <taxon>Chlorarachniophyceae</taxon>
        <taxon>Amorphochlora</taxon>
    </lineage>
</organism>
<evidence type="ECO:0000256" key="6">
    <source>
        <dbReference type="SAM" id="MobiDB-lite"/>
    </source>
</evidence>
<dbReference type="PROSITE" id="PS00113">
    <property type="entry name" value="ADENYLATE_KINASE"/>
    <property type="match status" value="1"/>
</dbReference>
<feature type="region of interest" description="Disordered" evidence="6">
    <location>
        <begin position="432"/>
        <end position="471"/>
    </location>
</feature>
<feature type="region of interest" description="Disordered" evidence="6">
    <location>
        <begin position="484"/>
        <end position="510"/>
    </location>
</feature>
<dbReference type="HAMAP" id="MF_00235">
    <property type="entry name" value="Adenylate_kinase_Adk"/>
    <property type="match status" value="1"/>
</dbReference>
<feature type="compositionally biased region" description="Gly residues" evidence="6">
    <location>
        <begin position="201"/>
        <end position="213"/>
    </location>
</feature>
<dbReference type="AlphaFoldDB" id="A0A7S0DSK6"/>
<proteinExistence type="inferred from homology"/>
<dbReference type="InterPro" id="IPR029488">
    <property type="entry name" value="Hmw/CFAP97"/>
</dbReference>
<dbReference type="PANTHER" id="PTHR23359">
    <property type="entry name" value="NUCLEOTIDE KINASE"/>
    <property type="match status" value="1"/>
</dbReference>
<reference evidence="7" key="1">
    <citation type="submission" date="2021-01" db="EMBL/GenBank/DDBJ databases">
        <authorList>
            <person name="Corre E."/>
            <person name="Pelletier E."/>
            <person name="Niang G."/>
            <person name="Scheremetjew M."/>
            <person name="Finn R."/>
            <person name="Kale V."/>
            <person name="Holt S."/>
            <person name="Cochrane G."/>
            <person name="Meng A."/>
            <person name="Brown T."/>
            <person name="Cohen L."/>
        </authorList>
    </citation>
    <scope>NUCLEOTIDE SEQUENCE</scope>
    <source>
        <strain evidence="7">CCMP2058</strain>
    </source>
</reference>
<evidence type="ECO:0000256" key="3">
    <source>
        <dbReference type="ARBA" id="ARBA00022741"/>
    </source>
</evidence>
<feature type="compositionally biased region" description="Basic residues" evidence="6">
    <location>
        <begin position="214"/>
        <end position="223"/>
    </location>
</feature>
<dbReference type="Pfam" id="PF00406">
    <property type="entry name" value="ADK"/>
    <property type="match status" value="1"/>
</dbReference>
<dbReference type="GO" id="GO:0006139">
    <property type="term" value="P:nucleobase-containing compound metabolic process"/>
    <property type="evidence" value="ECO:0007669"/>
    <property type="project" value="InterPro"/>
</dbReference>
<evidence type="ECO:0000256" key="4">
    <source>
        <dbReference type="ARBA" id="ARBA00022777"/>
    </source>
</evidence>
<evidence type="ECO:0000256" key="2">
    <source>
        <dbReference type="ARBA" id="ARBA00022679"/>
    </source>
</evidence>
<gene>
    <name evidence="7" type="ORF">LAMO00422_LOCUS23108</name>
</gene>
<evidence type="ECO:0000256" key="5">
    <source>
        <dbReference type="RuleBase" id="RU003330"/>
    </source>
</evidence>
<feature type="compositionally biased region" description="Basic and acidic residues" evidence="6">
    <location>
        <begin position="450"/>
        <end position="471"/>
    </location>
</feature>
<dbReference type="Gene3D" id="3.40.50.300">
    <property type="entry name" value="P-loop containing nucleotide triphosphate hydrolases"/>
    <property type="match status" value="1"/>
</dbReference>
<feature type="region of interest" description="Disordered" evidence="6">
    <location>
        <begin position="161"/>
        <end position="234"/>
    </location>
</feature>
<dbReference type="EMBL" id="HBEM01033853">
    <property type="protein sequence ID" value="CAD8464142.1"/>
    <property type="molecule type" value="Transcribed_RNA"/>
</dbReference>
<keyword evidence="2 5" id="KW-0808">Transferase</keyword>
<protein>
    <recommendedName>
        <fullName evidence="8">Adenylate kinase active site lid domain-containing protein</fullName>
    </recommendedName>
</protein>
<dbReference type="SUPFAM" id="SSF52540">
    <property type="entry name" value="P-loop containing nucleoside triphosphate hydrolases"/>
    <property type="match status" value="1"/>
</dbReference>
<comment type="similarity">
    <text evidence="5">Belongs to the adenylate kinase family.</text>
</comment>
<sequence length="533" mass="60911">MSTMDLSMSKEARAEREHEIKIHYKKLAKIRPTMNTRDPVHVAKLQNYRKKRGQVSSVQINRHRNVKFANGKLVKQITAIACRQRNVVNKTQRYINERKKYSEILRKQRQEKIDRENHAIARRLLNRTSVYNKSTWKRDWNKFTHMSKNISKVDLYRRTEHQRAVGPKPNPSLSPIHHRSPERRNQRGKGFSSLRFSGEGKSQGSGKSHGSGPRGRKARKRPIKVCFTGPPGSDRQEQAELIAQKYGIEYLSVGKLIEREVKRKTTLGEAAKPLVEARQLIPDDLLNDLVIRQLGKISLTKGWLLDGFPRTIGQARSMKAAGFTPDLWVLFELPEEELHNRVIGRRVDPNTGVLYHEQLHPACDPSIERRWITRPQDNEIAVKNFVKSWKEDEKLAKSGPFVDVLLRVSGTTPIEESYLMLCTAVDDAKKSLKTPKLSPKSTAIMPSSSIEERKERAQKLENSKEEQRKIEDVTNELSKALGIVPARDGKGVGESEKKREGKSERVEKSLGGLSTNSKAYFEAACLLERLTEQ</sequence>
<accession>A0A7S0DSK6</accession>
<dbReference type="Pfam" id="PF13879">
    <property type="entry name" value="Hmw_CFAP97"/>
    <property type="match status" value="1"/>
</dbReference>
<dbReference type="InterPro" id="IPR033690">
    <property type="entry name" value="Adenylat_kinase_CS"/>
</dbReference>
<dbReference type="InterPro" id="IPR000850">
    <property type="entry name" value="Adenylat/UMP-CMP_kin"/>
</dbReference>
<dbReference type="InterPro" id="IPR027417">
    <property type="entry name" value="P-loop_NTPase"/>
</dbReference>
<dbReference type="GO" id="GO:0019205">
    <property type="term" value="F:nucleobase-containing compound kinase activity"/>
    <property type="evidence" value="ECO:0007669"/>
    <property type="project" value="InterPro"/>
</dbReference>
<feature type="compositionally biased region" description="Basic and acidic residues" evidence="6">
    <location>
        <begin position="487"/>
        <end position="508"/>
    </location>
</feature>